<evidence type="ECO:0000256" key="10">
    <source>
        <dbReference type="ARBA" id="ARBA00023034"/>
    </source>
</evidence>
<dbReference type="InterPro" id="IPR043538">
    <property type="entry name" value="XYLT"/>
</dbReference>
<keyword evidence="8" id="KW-0735">Signal-anchor</keyword>
<keyword evidence="5" id="KW-0812">Transmembrane</keyword>
<keyword evidence="11" id="KW-0472">Membrane</keyword>
<keyword evidence="4" id="KW-0808">Transferase</keyword>
<evidence type="ECO:0000256" key="7">
    <source>
        <dbReference type="ARBA" id="ARBA00022824"/>
    </source>
</evidence>
<dbReference type="RefSeq" id="WP_369939787.1">
    <property type="nucleotide sequence ID" value="NZ_JBCLUF010000001.1"/>
</dbReference>
<dbReference type="InterPro" id="IPR003406">
    <property type="entry name" value="Glyco_trans_14"/>
</dbReference>
<keyword evidence="3" id="KW-0328">Glycosyltransferase</keyword>
<evidence type="ECO:0000256" key="12">
    <source>
        <dbReference type="ARBA" id="ARBA00023157"/>
    </source>
</evidence>
<keyword evidence="10" id="KW-0333">Golgi apparatus</keyword>
<evidence type="ECO:0000256" key="14">
    <source>
        <dbReference type="ARBA" id="ARBA00042865"/>
    </source>
</evidence>
<comment type="caution">
    <text evidence="15">The sequence shown here is derived from an EMBL/GenBank/DDBJ whole genome shotgun (WGS) entry which is preliminary data.</text>
</comment>
<reference evidence="15 16" key="1">
    <citation type="submission" date="2024-03" db="EMBL/GenBank/DDBJ databases">
        <title>Mouse gut bacterial collection (mGBC) of GemPharmatech.</title>
        <authorList>
            <person name="He Y."/>
            <person name="Dong L."/>
            <person name="Wu D."/>
            <person name="Gao X."/>
            <person name="Lin Z."/>
        </authorList>
    </citation>
    <scope>NUCLEOTIDE SEQUENCE [LARGE SCALE GENOMIC DNA]</scope>
    <source>
        <strain evidence="15 16">15-30</strain>
    </source>
</reference>
<evidence type="ECO:0000256" key="11">
    <source>
        <dbReference type="ARBA" id="ARBA00023136"/>
    </source>
</evidence>
<evidence type="ECO:0000313" key="16">
    <source>
        <dbReference type="Proteomes" id="UP001565236"/>
    </source>
</evidence>
<keyword evidence="16" id="KW-1185">Reference proteome</keyword>
<sequence length="315" mass="37313">MVAKKHAYLIIAHHQFEQLNFLVSLLNHERNDIYIHIDAKVKDDQFCKLQADLKRICTKSGLYFSERVDVHWGDYSQIESELKLFQATVGIDEYYYYHLISGSDLPLVSQKVIHQFFDKNPGKLFLTMANKDQRAIYERVAYHYIKPQLSVRSFRSKTLKKGIRFFRKCEVRINRILKIDHYKQFDTELGYASNWVSIDKKMVDLILENTKLIYTIFSKSLLCDELFIPTLVNKYNLKEKIAYDHIMSNVPLELQGNLRYINWWDGTPYTWTDSDKDLQELKAAKKAGHLFARKFDLERYPKVKDFILSEVNSDL</sequence>
<dbReference type="EMBL" id="JBCLUF010000001">
    <property type="protein sequence ID" value="MEY8661358.1"/>
    <property type="molecule type" value="Genomic_DNA"/>
</dbReference>
<evidence type="ECO:0000256" key="9">
    <source>
        <dbReference type="ARBA" id="ARBA00022989"/>
    </source>
</evidence>
<keyword evidence="9" id="KW-1133">Transmembrane helix</keyword>
<dbReference type="Proteomes" id="UP001565236">
    <property type="component" value="Unassembled WGS sequence"/>
</dbReference>
<comment type="subcellular location">
    <subcellularLocation>
        <location evidence="2">Endoplasmic reticulum membrane</location>
        <topology evidence="2">Single-pass type II membrane protein</topology>
    </subcellularLocation>
    <subcellularLocation>
        <location evidence="1">Golgi apparatus membrane</location>
        <topology evidence="1">Single-pass type II membrane protein</topology>
    </subcellularLocation>
</comment>
<keyword evidence="12" id="KW-1015">Disulfide bond</keyword>
<keyword evidence="7" id="KW-0256">Endoplasmic reticulum</keyword>
<gene>
    <name evidence="15" type="ORF">AALT52_00410</name>
</gene>
<evidence type="ECO:0000256" key="1">
    <source>
        <dbReference type="ARBA" id="ARBA00004323"/>
    </source>
</evidence>
<dbReference type="PANTHER" id="PTHR46025">
    <property type="entry name" value="XYLOSYLTRANSFERASE OXT"/>
    <property type="match status" value="1"/>
</dbReference>
<keyword evidence="6" id="KW-0479">Metal-binding</keyword>
<dbReference type="Pfam" id="PF02485">
    <property type="entry name" value="Branch"/>
    <property type="match status" value="1"/>
</dbReference>
<evidence type="ECO:0000256" key="2">
    <source>
        <dbReference type="ARBA" id="ARBA00004648"/>
    </source>
</evidence>
<accession>A0ABV4DMK0</accession>
<evidence type="ECO:0000256" key="8">
    <source>
        <dbReference type="ARBA" id="ARBA00022968"/>
    </source>
</evidence>
<protein>
    <recommendedName>
        <fullName evidence="14">Peptide O-xylosyltransferase</fullName>
    </recommendedName>
</protein>
<evidence type="ECO:0000256" key="13">
    <source>
        <dbReference type="ARBA" id="ARBA00023180"/>
    </source>
</evidence>
<evidence type="ECO:0000256" key="3">
    <source>
        <dbReference type="ARBA" id="ARBA00022676"/>
    </source>
</evidence>
<dbReference type="PANTHER" id="PTHR46025:SF3">
    <property type="entry name" value="XYLOSYLTRANSFERASE OXT"/>
    <property type="match status" value="1"/>
</dbReference>
<proteinExistence type="predicted"/>
<evidence type="ECO:0000256" key="4">
    <source>
        <dbReference type="ARBA" id="ARBA00022679"/>
    </source>
</evidence>
<evidence type="ECO:0000256" key="6">
    <source>
        <dbReference type="ARBA" id="ARBA00022723"/>
    </source>
</evidence>
<keyword evidence="13" id="KW-0325">Glycoprotein</keyword>
<evidence type="ECO:0000313" key="15">
    <source>
        <dbReference type="EMBL" id="MEY8661358.1"/>
    </source>
</evidence>
<evidence type="ECO:0000256" key="5">
    <source>
        <dbReference type="ARBA" id="ARBA00022692"/>
    </source>
</evidence>
<organism evidence="15 16">
    <name type="scientific">Ligilactobacillus faecis</name>
    <dbReference type="NCBI Taxonomy" id="762833"/>
    <lineage>
        <taxon>Bacteria</taxon>
        <taxon>Bacillati</taxon>
        <taxon>Bacillota</taxon>
        <taxon>Bacilli</taxon>
        <taxon>Lactobacillales</taxon>
        <taxon>Lactobacillaceae</taxon>
        <taxon>Ligilactobacillus</taxon>
    </lineage>
</organism>
<name>A0ABV4DMK0_9LACO</name>